<dbReference type="RefSeq" id="WP_184581909.1">
    <property type="nucleotide sequence ID" value="NZ_JACHJT010000001.1"/>
</dbReference>
<accession>A0A7W7RM55</accession>
<evidence type="ECO:0000256" key="1">
    <source>
        <dbReference type="ARBA" id="ARBA00023002"/>
    </source>
</evidence>
<dbReference type="Proteomes" id="UP000523007">
    <property type="component" value="Unassembled WGS sequence"/>
</dbReference>
<proteinExistence type="predicted"/>
<dbReference type="EMBL" id="JACHJT010000001">
    <property type="protein sequence ID" value="MBB4934103.1"/>
    <property type="molecule type" value="Genomic_DNA"/>
</dbReference>
<evidence type="ECO:0000259" key="2">
    <source>
        <dbReference type="Pfam" id="PF01243"/>
    </source>
</evidence>
<keyword evidence="1" id="KW-0560">Oxidoreductase</keyword>
<dbReference type="AlphaFoldDB" id="A0A7W7RM55"/>
<dbReference type="PANTHER" id="PTHR35176:SF6">
    <property type="entry name" value="HEME OXYGENASE HI_0854-RELATED"/>
    <property type="match status" value="1"/>
</dbReference>
<evidence type="ECO:0000313" key="4">
    <source>
        <dbReference type="Proteomes" id="UP000523007"/>
    </source>
</evidence>
<dbReference type="GO" id="GO:0070967">
    <property type="term" value="F:coenzyme F420 binding"/>
    <property type="evidence" value="ECO:0007669"/>
    <property type="project" value="TreeGrafter"/>
</dbReference>
<dbReference type="Gene3D" id="2.30.110.10">
    <property type="entry name" value="Electron Transport, Fmn-binding Protein, Chain A"/>
    <property type="match status" value="1"/>
</dbReference>
<dbReference type="PANTHER" id="PTHR35176">
    <property type="entry name" value="HEME OXYGENASE HI_0854-RELATED"/>
    <property type="match status" value="1"/>
</dbReference>
<comment type="caution">
    <text evidence="3">The sequence shown here is derived from an EMBL/GenBank/DDBJ whole genome shotgun (WGS) entry which is preliminary data.</text>
</comment>
<reference evidence="3 4" key="1">
    <citation type="submission" date="2020-08" db="EMBL/GenBank/DDBJ databases">
        <title>Sequencing the genomes of 1000 actinobacteria strains.</title>
        <authorList>
            <person name="Klenk H.-P."/>
        </authorList>
    </citation>
    <scope>NUCLEOTIDE SEQUENCE [LARGE SCALE GENOMIC DNA]</scope>
    <source>
        <strain evidence="3 4">DSM 102030</strain>
    </source>
</reference>
<dbReference type="InterPro" id="IPR052019">
    <property type="entry name" value="F420H2_bilvrd_red/Heme_oxyg"/>
</dbReference>
<protein>
    <submittedName>
        <fullName evidence="3">PPOX class probable F420-dependent enzyme</fullName>
    </submittedName>
</protein>
<dbReference type="InterPro" id="IPR012349">
    <property type="entry name" value="Split_barrel_FMN-bd"/>
</dbReference>
<name>A0A7W7RM55_9ACTN</name>
<gene>
    <name evidence="3" type="ORF">F4561_004923</name>
</gene>
<dbReference type="Pfam" id="PF01243">
    <property type="entry name" value="PNPOx_N"/>
    <property type="match status" value="1"/>
</dbReference>
<feature type="domain" description="Pyridoxamine 5'-phosphate oxidase N-terminal" evidence="2">
    <location>
        <begin position="5"/>
        <end position="95"/>
    </location>
</feature>
<organism evidence="3 4">
    <name type="scientific">Lipingzhangella halophila</name>
    <dbReference type="NCBI Taxonomy" id="1783352"/>
    <lineage>
        <taxon>Bacteria</taxon>
        <taxon>Bacillati</taxon>
        <taxon>Actinomycetota</taxon>
        <taxon>Actinomycetes</taxon>
        <taxon>Streptosporangiales</taxon>
        <taxon>Nocardiopsidaceae</taxon>
        <taxon>Lipingzhangella</taxon>
    </lineage>
</organism>
<dbReference type="GO" id="GO:0016627">
    <property type="term" value="F:oxidoreductase activity, acting on the CH-CH group of donors"/>
    <property type="evidence" value="ECO:0007669"/>
    <property type="project" value="TreeGrafter"/>
</dbReference>
<keyword evidence="4" id="KW-1185">Reference proteome</keyword>
<dbReference type="InterPro" id="IPR011576">
    <property type="entry name" value="Pyridox_Oxase_N"/>
</dbReference>
<dbReference type="NCBIfam" id="TIGR03667">
    <property type="entry name" value="Rv3369"/>
    <property type="match status" value="1"/>
</dbReference>
<dbReference type="GO" id="GO:0005829">
    <property type="term" value="C:cytosol"/>
    <property type="evidence" value="ECO:0007669"/>
    <property type="project" value="TreeGrafter"/>
</dbReference>
<sequence>MVVELTPALRERAGKEPVIWLTTVSPSGQPMPRPVWFVWDGDEFVIYTYPGAAKVAHIDANPKVTLHFDDNQSGEIYVLIGRAERVAEPMPPSRFPGYLDKYRDSLPEINYTVAELDATMTIALRIGVHRLWGPS</sequence>
<dbReference type="InterPro" id="IPR019966">
    <property type="entry name" value="F420-dep_enz_PPOX_Rv3369"/>
</dbReference>
<evidence type="ECO:0000313" key="3">
    <source>
        <dbReference type="EMBL" id="MBB4934103.1"/>
    </source>
</evidence>
<dbReference type="SUPFAM" id="SSF50475">
    <property type="entry name" value="FMN-binding split barrel"/>
    <property type="match status" value="1"/>
</dbReference>